<dbReference type="Pfam" id="PF00722">
    <property type="entry name" value="Glyco_hydro_16"/>
    <property type="match status" value="1"/>
</dbReference>
<evidence type="ECO:0000313" key="4">
    <source>
        <dbReference type="Proteomes" id="UP000305282"/>
    </source>
</evidence>
<protein>
    <submittedName>
        <fullName evidence="3">Glycosyl hydrolase family protein</fullName>
    </submittedName>
</protein>
<dbReference type="SUPFAM" id="SSF49899">
    <property type="entry name" value="Concanavalin A-like lectins/glucanases"/>
    <property type="match status" value="1"/>
</dbReference>
<dbReference type="GO" id="GO:0004553">
    <property type="term" value="F:hydrolase activity, hydrolyzing O-glycosyl compounds"/>
    <property type="evidence" value="ECO:0007669"/>
    <property type="project" value="InterPro"/>
</dbReference>
<keyword evidence="3" id="KW-0378">Hydrolase</keyword>
<reference evidence="3 4" key="1">
    <citation type="submission" date="2019-04" db="EMBL/GenBank/DDBJ databases">
        <title>Draft genome sequences for three unisolated Alnus-infective Frankia Sp+ strains, AgTrS, AiOr and AvVan, the first sequenced Frankia strains able to sporulate in-planta.</title>
        <authorList>
            <person name="Bethencourt L."/>
            <person name="Vautrin F."/>
            <person name="Taib N."/>
            <person name="Dubost A."/>
            <person name="Castro-Garcia L."/>
            <person name="Imbaud O."/>
            <person name="Abrouk D."/>
            <person name="Fournier P."/>
            <person name="Briolay J."/>
            <person name="Nguyen A."/>
            <person name="Normand P."/>
            <person name="Fernandez M.P."/>
            <person name="Brochier-Armanet C."/>
            <person name="Herrera-Belaroussi A."/>
        </authorList>
    </citation>
    <scope>NUCLEOTIDE SEQUENCE [LARGE SCALE GENOMIC DNA]</scope>
    <source>
        <strain evidence="3 4">AvVan</strain>
    </source>
</reference>
<feature type="domain" description="GH16" evidence="2">
    <location>
        <begin position="40"/>
        <end position="122"/>
    </location>
</feature>
<feature type="compositionally biased region" description="Basic and acidic residues" evidence="1">
    <location>
        <begin position="34"/>
        <end position="49"/>
    </location>
</feature>
<dbReference type="OrthoDB" id="9809583at2"/>
<proteinExistence type="predicted"/>
<keyword evidence="4" id="KW-1185">Reference proteome</keyword>
<organism evidence="3 4">
    <name type="scientific">Candidatus Frankia alpina</name>
    <dbReference type="NCBI Taxonomy" id="2699483"/>
    <lineage>
        <taxon>Bacteria</taxon>
        <taxon>Bacillati</taxon>
        <taxon>Actinomycetota</taxon>
        <taxon>Actinomycetes</taxon>
        <taxon>Frankiales</taxon>
        <taxon>Frankiaceae</taxon>
        <taxon>Frankia</taxon>
    </lineage>
</organism>
<dbReference type="EMBL" id="SSXH01000328">
    <property type="protein sequence ID" value="THJ74065.1"/>
    <property type="molecule type" value="Genomic_DNA"/>
</dbReference>
<dbReference type="InterPro" id="IPR000757">
    <property type="entry name" value="Beta-glucanase-like"/>
</dbReference>
<dbReference type="InterPro" id="IPR013320">
    <property type="entry name" value="ConA-like_dom_sf"/>
</dbReference>
<name>A0A4S5EP15_9ACTN</name>
<dbReference type="Gene3D" id="2.60.120.200">
    <property type="match status" value="1"/>
</dbReference>
<feature type="region of interest" description="Disordered" evidence="1">
    <location>
        <begin position="1"/>
        <end position="59"/>
    </location>
</feature>
<comment type="caution">
    <text evidence="3">The sequence shown here is derived from an EMBL/GenBank/DDBJ whole genome shotgun (WGS) entry which is preliminary data.</text>
</comment>
<evidence type="ECO:0000259" key="2">
    <source>
        <dbReference type="Pfam" id="PF00722"/>
    </source>
</evidence>
<evidence type="ECO:0000313" key="3">
    <source>
        <dbReference type="EMBL" id="THJ74065.1"/>
    </source>
</evidence>
<accession>A0A4S5EP15</accession>
<dbReference type="AlphaFoldDB" id="A0A4S5EP15"/>
<sequence length="152" mass="16505">MGSPVPGRSGRRLLGSRASVAPVAEVAGRRRDRHDRGAGRHPRQRDEAVHNGAKNDTLSTPTALTADFTAWHTVAVEWLPGRLSYYLDGRNVFTVLPARTQNGAATIPSTSPMHMALQLDTGCHDGIPCRDASTPAHISMYVDWIRTYAYGG</sequence>
<dbReference type="GO" id="GO:0005975">
    <property type="term" value="P:carbohydrate metabolic process"/>
    <property type="evidence" value="ECO:0007669"/>
    <property type="project" value="InterPro"/>
</dbReference>
<gene>
    <name evidence="3" type="ORF">E7Y31_13680</name>
</gene>
<dbReference type="Proteomes" id="UP000305282">
    <property type="component" value="Unassembled WGS sequence"/>
</dbReference>
<evidence type="ECO:0000256" key="1">
    <source>
        <dbReference type="SAM" id="MobiDB-lite"/>
    </source>
</evidence>